<evidence type="ECO:0000256" key="2">
    <source>
        <dbReference type="ARBA" id="ARBA00010617"/>
    </source>
</evidence>
<dbReference type="GO" id="GO:0020037">
    <property type="term" value="F:heme binding"/>
    <property type="evidence" value="ECO:0007669"/>
    <property type="project" value="InterPro"/>
</dbReference>
<dbReference type="InterPro" id="IPR036396">
    <property type="entry name" value="Cyt_P450_sf"/>
</dbReference>
<keyword evidence="6 7" id="KW-0349">Heme</keyword>
<evidence type="ECO:0000256" key="1">
    <source>
        <dbReference type="ARBA" id="ARBA00001971"/>
    </source>
</evidence>
<dbReference type="Pfam" id="PF00067">
    <property type="entry name" value="p450"/>
    <property type="match status" value="1"/>
</dbReference>
<evidence type="ECO:0000256" key="4">
    <source>
        <dbReference type="ARBA" id="ARBA00023002"/>
    </source>
</evidence>
<dbReference type="GO" id="GO:0005506">
    <property type="term" value="F:iron ion binding"/>
    <property type="evidence" value="ECO:0007669"/>
    <property type="project" value="InterPro"/>
</dbReference>
<dbReference type="CDD" id="cd11059">
    <property type="entry name" value="CYP_fungal"/>
    <property type="match status" value="1"/>
</dbReference>
<keyword evidence="8" id="KW-0812">Transmembrane</keyword>
<dbReference type="AlphaFoldDB" id="A0AAE0WKV2"/>
<dbReference type="InterPro" id="IPR050121">
    <property type="entry name" value="Cytochrome_P450_monoxygenase"/>
</dbReference>
<comment type="caution">
    <text evidence="9">The sequence shown here is derived from an EMBL/GenBank/DDBJ whole genome shotgun (WGS) entry which is preliminary data.</text>
</comment>
<protein>
    <recommendedName>
        <fullName evidence="11">Cytochrome P450</fullName>
    </recommendedName>
</protein>
<name>A0AAE0WKV2_9PEZI</name>
<keyword evidence="3 6" id="KW-0479">Metal-binding</keyword>
<feature type="transmembrane region" description="Helical" evidence="8">
    <location>
        <begin position="12"/>
        <end position="30"/>
    </location>
</feature>
<dbReference type="Gene3D" id="1.10.630.10">
    <property type="entry name" value="Cytochrome P450"/>
    <property type="match status" value="1"/>
</dbReference>
<evidence type="ECO:0008006" key="11">
    <source>
        <dbReference type="Google" id="ProtNLM"/>
    </source>
</evidence>
<keyword evidence="10" id="KW-1185">Reference proteome</keyword>
<evidence type="ECO:0000256" key="8">
    <source>
        <dbReference type="SAM" id="Phobius"/>
    </source>
</evidence>
<comment type="similarity">
    <text evidence="2 7">Belongs to the cytochrome P450 family.</text>
</comment>
<dbReference type="InterPro" id="IPR001128">
    <property type="entry name" value="Cyt_P450"/>
</dbReference>
<sequence length="498" mass="56356">MDSPSVQKTPYLTIYLLPAIILALLAYKAYTIATNPLRHIPGPWISLCTNLRLKYAILTGERVRYIHSLHSRYGPIVRISPSELDLCDAAAAKTVYKMGSRFMKTRFYSVFTGSKVVNVFSSQDAQWHGQHRRLTSANFSEQSVKKMEPFIAQNVQLAVRRMREEVQRLGYVDVFKWFMFMATDVIGEASFGESFRMLETGKENQYISDLETLASKGIYRVELEGLVNIVAKLPFGPVKEILRIAARMNAYAEDSVQRYWRLYSADPENVKPTLLTKEYAAVEDGTLEPLQLRRDASGYIIAGTDTTAVTGTYAVWELSKLPEVQEALCREVADLPEGFDDEILRTLPLLDRVLQETLRLHPAVEQGLPRAVPDGGAEFGGYHVPAGQVVGIQAYSMHRDSTVWRDPETFDPSRWEESTKAMQDNFYPFGGGSRVCLGMHFAKVELRHALANFYRTFDVGMKPAFVQGFTEKDMEAVSYFLSPPRGKRCYVMPRKSLS</sequence>
<dbReference type="PRINTS" id="PR00463">
    <property type="entry name" value="EP450I"/>
</dbReference>
<gene>
    <name evidence="9" type="ORF">LTR78_006476</name>
</gene>
<evidence type="ECO:0000313" key="10">
    <source>
        <dbReference type="Proteomes" id="UP001274830"/>
    </source>
</evidence>
<keyword evidence="8" id="KW-0472">Membrane</keyword>
<dbReference type="InterPro" id="IPR017972">
    <property type="entry name" value="Cyt_P450_CS"/>
</dbReference>
<evidence type="ECO:0000256" key="3">
    <source>
        <dbReference type="ARBA" id="ARBA00022723"/>
    </source>
</evidence>
<dbReference type="SUPFAM" id="SSF48264">
    <property type="entry name" value="Cytochrome P450"/>
    <property type="match status" value="1"/>
</dbReference>
<proteinExistence type="inferred from homology"/>
<evidence type="ECO:0000256" key="6">
    <source>
        <dbReference type="PIRSR" id="PIRSR602401-1"/>
    </source>
</evidence>
<dbReference type="GO" id="GO:0004497">
    <property type="term" value="F:monooxygenase activity"/>
    <property type="evidence" value="ECO:0007669"/>
    <property type="project" value="UniProtKB-KW"/>
</dbReference>
<keyword evidence="5 6" id="KW-0408">Iron</keyword>
<dbReference type="InterPro" id="IPR002401">
    <property type="entry name" value="Cyt_P450_E_grp-I"/>
</dbReference>
<dbReference type="EMBL" id="JAUTXT010000024">
    <property type="protein sequence ID" value="KAK3673572.1"/>
    <property type="molecule type" value="Genomic_DNA"/>
</dbReference>
<reference evidence="9" key="1">
    <citation type="submission" date="2023-07" db="EMBL/GenBank/DDBJ databases">
        <title>Black Yeasts Isolated from many extreme environments.</title>
        <authorList>
            <person name="Coleine C."/>
            <person name="Stajich J.E."/>
            <person name="Selbmann L."/>
        </authorList>
    </citation>
    <scope>NUCLEOTIDE SEQUENCE</scope>
    <source>
        <strain evidence="9">CCFEE 5485</strain>
    </source>
</reference>
<feature type="binding site" description="axial binding residue" evidence="6">
    <location>
        <position position="436"/>
    </location>
    <ligand>
        <name>heme</name>
        <dbReference type="ChEBI" id="CHEBI:30413"/>
    </ligand>
    <ligandPart>
        <name>Fe</name>
        <dbReference type="ChEBI" id="CHEBI:18248"/>
    </ligandPart>
</feature>
<keyword evidence="8" id="KW-1133">Transmembrane helix</keyword>
<evidence type="ECO:0000256" key="7">
    <source>
        <dbReference type="RuleBase" id="RU000461"/>
    </source>
</evidence>
<dbReference type="Proteomes" id="UP001274830">
    <property type="component" value="Unassembled WGS sequence"/>
</dbReference>
<dbReference type="PANTHER" id="PTHR24305">
    <property type="entry name" value="CYTOCHROME P450"/>
    <property type="match status" value="1"/>
</dbReference>
<comment type="cofactor">
    <cofactor evidence="1 6">
        <name>heme</name>
        <dbReference type="ChEBI" id="CHEBI:30413"/>
    </cofactor>
</comment>
<dbReference type="PROSITE" id="PS00086">
    <property type="entry name" value="CYTOCHROME_P450"/>
    <property type="match status" value="1"/>
</dbReference>
<accession>A0AAE0WKV2</accession>
<keyword evidence="4 7" id="KW-0560">Oxidoreductase</keyword>
<organism evidence="9 10">
    <name type="scientific">Recurvomyces mirabilis</name>
    <dbReference type="NCBI Taxonomy" id="574656"/>
    <lineage>
        <taxon>Eukaryota</taxon>
        <taxon>Fungi</taxon>
        <taxon>Dikarya</taxon>
        <taxon>Ascomycota</taxon>
        <taxon>Pezizomycotina</taxon>
        <taxon>Dothideomycetes</taxon>
        <taxon>Dothideomycetidae</taxon>
        <taxon>Mycosphaerellales</taxon>
        <taxon>Teratosphaeriaceae</taxon>
        <taxon>Recurvomyces</taxon>
    </lineage>
</organism>
<evidence type="ECO:0000256" key="5">
    <source>
        <dbReference type="ARBA" id="ARBA00023004"/>
    </source>
</evidence>
<dbReference type="PRINTS" id="PR00385">
    <property type="entry name" value="P450"/>
</dbReference>
<evidence type="ECO:0000313" key="9">
    <source>
        <dbReference type="EMBL" id="KAK3673572.1"/>
    </source>
</evidence>
<dbReference type="PANTHER" id="PTHR24305:SF96">
    <property type="entry name" value="CYTOCHROME P450 MONOOXYGENASE STCB-RELATED"/>
    <property type="match status" value="1"/>
</dbReference>
<keyword evidence="7" id="KW-0503">Monooxygenase</keyword>
<dbReference type="GO" id="GO:0016705">
    <property type="term" value="F:oxidoreductase activity, acting on paired donors, with incorporation or reduction of molecular oxygen"/>
    <property type="evidence" value="ECO:0007669"/>
    <property type="project" value="InterPro"/>
</dbReference>